<evidence type="ECO:0000259" key="2">
    <source>
        <dbReference type="PROSITE" id="PS50800"/>
    </source>
</evidence>
<dbReference type="AlphaFoldDB" id="A0A6F9DRD2"/>
<evidence type="ECO:0000256" key="1">
    <source>
        <dbReference type="SAM" id="MobiDB-lite"/>
    </source>
</evidence>
<dbReference type="InterPro" id="IPR036361">
    <property type="entry name" value="SAP_dom_sf"/>
</dbReference>
<evidence type="ECO:0000313" key="3">
    <source>
        <dbReference type="EMBL" id="CAB3266002.1"/>
    </source>
</evidence>
<dbReference type="SMART" id="SM00581">
    <property type="entry name" value="PSP"/>
    <property type="match status" value="1"/>
</dbReference>
<proteinExistence type="evidence at transcript level"/>
<name>A0A6F9DRD2_9ASCI</name>
<dbReference type="Pfam" id="PF04046">
    <property type="entry name" value="PSP"/>
    <property type="match status" value="1"/>
</dbReference>
<dbReference type="InterPro" id="IPR007180">
    <property type="entry name" value="DUF382"/>
</dbReference>
<feature type="region of interest" description="Disordered" evidence="1">
    <location>
        <begin position="633"/>
        <end position="667"/>
    </location>
</feature>
<dbReference type="InterPro" id="IPR052584">
    <property type="entry name" value="U2_snRNP_Complex_Component"/>
</dbReference>
<dbReference type="EMBL" id="LR790140">
    <property type="protein sequence ID" value="CAB3266002.1"/>
    <property type="molecule type" value="mRNA"/>
</dbReference>
<feature type="compositionally biased region" description="Basic and acidic residues" evidence="1">
    <location>
        <begin position="633"/>
        <end position="642"/>
    </location>
</feature>
<dbReference type="InterPro" id="IPR006568">
    <property type="entry name" value="PSP_pro-rich"/>
</dbReference>
<feature type="region of interest" description="Disordered" evidence="1">
    <location>
        <begin position="34"/>
        <end position="63"/>
    </location>
</feature>
<dbReference type="Pfam" id="PF02037">
    <property type="entry name" value="SAP"/>
    <property type="match status" value="1"/>
</dbReference>
<dbReference type="SMART" id="SM00513">
    <property type="entry name" value="SAP"/>
    <property type="match status" value="1"/>
</dbReference>
<feature type="domain" description="SAP" evidence="2">
    <location>
        <begin position="5"/>
        <end position="39"/>
    </location>
</feature>
<reference evidence="3" key="1">
    <citation type="submission" date="2020-04" db="EMBL/GenBank/DDBJ databases">
        <authorList>
            <person name="Neveu A P."/>
        </authorList>
    </citation>
    <scope>NUCLEOTIDE SEQUENCE</scope>
    <source>
        <tissue evidence="3">Whole embryo</tissue>
    </source>
</reference>
<organism evidence="3">
    <name type="scientific">Phallusia mammillata</name>
    <dbReference type="NCBI Taxonomy" id="59560"/>
    <lineage>
        <taxon>Eukaryota</taxon>
        <taxon>Metazoa</taxon>
        <taxon>Chordata</taxon>
        <taxon>Tunicata</taxon>
        <taxon>Ascidiacea</taxon>
        <taxon>Phlebobranchia</taxon>
        <taxon>Ascidiidae</taxon>
        <taxon>Phallusia</taxon>
    </lineage>
</organism>
<feature type="compositionally biased region" description="Acidic residues" evidence="1">
    <location>
        <begin position="481"/>
        <end position="498"/>
    </location>
</feature>
<gene>
    <name evidence="3" type="primary">Sf3b2</name>
</gene>
<dbReference type="GO" id="GO:0005689">
    <property type="term" value="C:U12-type spliceosomal complex"/>
    <property type="evidence" value="ECO:0007669"/>
    <property type="project" value="TreeGrafter"/>
</dbReference>
<dbReference type="PANTHER" id="PTHR12785">
    <property type="entry name" value="SPLICING FACTOR 3B"/>
    <property type="match status" value="1"/>
</dbReference>
<sequence>METDWNKFRVPELRSKLGELGLETAGRKQELVHRLQEHFVDDGPPGDADTNGADLPENPLNEVPNLLNKAADQPNLENIKQQLLQEQGLDVQDEPENVAVNGDDAMKLRKMMKNKKKREKKKKRKQHVVTASITAEKPKDNEEVEVEYVTQDPDFNDPQLFMFKKIFQAFKIADEVAQVKKDAPTAKAEAQTKEKIIEKTKAFGADSDDEAEQPEEGKISKKKLRRINRLSVAELKQLVGRPDVVEMHDVTAQDPRLLVHLKATRNSVSVPRHWCFKRKYLQGKRGFEKPPFELPECIKNTGIMEMRQALQDKEDSKTLKSKMREKVRPKLGKIDIDYQKLHDAFFRYQTKPKMTIHGDLYYEGKEFETRLKEKKPGNLSDELRIALGMPVGAQSNKVPPPWLIAMQRYGPPPSYPNLKVMGLNCPIPEGCAFGYHAGGWGKPPVDEHGRPLYGDVFGTQSAEFATRDEDDDVDRNAWGDLESESEEESSEEEESEDEEKAHPDDSGFVTPAESGMVTPSGISTVPTGMETPDMIELRKKKIEDIMEGQETPQLYQVLPEKAPGGPVGRSMMGSAHVYDVPAPRRGVVAGGGTDVDGVEVALNPEELELDTVAMAAKYEQRVREQEMVQKEDFSDMVAEHAAKQKKKRKAQTQDTSRSTKKYKEFKF</sequence>
<dbReference type="InterPro" id="IPR003034">
    <property type="entry name" value="SAP_dom"/>
</dbReference>
<dbReference type="Pfam" id="PF04037">
    <property type="entry name" value="DUF382"/>
    <property type="match status" value="1"/>
</dbReference>
<dbReference type="SUPFAM" id="SSF68906">
    <property type="entry name" value="SAP domain"/>
    <property type="match status" value="1"/>
</dbReference>
<dbReference type="PANTHER" id="PTHR12785:SF6">
    <property type="entry name" value="SPLICING FACTOR 3B SUBUNIT 2"/>
    <property type="match status" value="1"/>
</dbReference>
<dbReference type="PROSITE" id="PS50800">
    <property type="entry name" value="SAP"/>
    <property type="match status" value="1"/>
</dbReference>
<accession>A0A6F9DRD2</accession>
<dbReference type="Gene3D" id="1.10.720.30">
    <property type="entry name" value="SAP domain"/>
    <property type="match status" value="1"/>
</dbReference>
<feature type="region of interest" description="Disordered" evidence="1">
    <location>
        <begin position="463"/>
        <end position="529"/>
    </location>
</feature>
<protein>
    <submittedName>
        <fullName evidence="3">Splicing factor 3B subunit 2-like</fullName>
    </submittedName>
</protein>